<gene>
    <name evidence="2" type="ORF">TEA_002271</name>
</gene>
<dbReference type="Proteomes" id="UP000306102">
    <property type="component" value="Unassembled WGS sequence"/>
</dbReference>
<evidence type="ECO:0000313" key="3">
    <source>
        <dbReference type="Proteomes" id="UP000306102"/>
    </source>
</evidence>
<organism evidence="2 3">
    <name type="scientific">Camellia sinensis var. sinensis</name>
    <name type="common">China tea</name>
    <dbReference type="NCBI Taxonomy" id="542762"/>
    <lineage>
        <taxon>Eukaryota</taxon>
        <taxon>Viridiplantae</taxon>
        <taxon>Streptophyta</taxon>
        <taxon>Embryophyta</taxon>
        <taxon>Tracheophyta</taxon>
        <taxon>Spermatophyta</taxon>
        <taxon>Magnoliopsida</taxon>
        <taxon>eudicotyledons</taxon>
        <taxon>Gunneridae</taxon>
        <taxon>Pentapetalae</taxon>
        <taxon>asterids</taxon>
        <taxon>Ericales</taxon>
        <taxon>Theaceae</taxon>
        <taxon>Camellia</taxon>
    </lineage>
</organism>
<dbReference type="PANTHER" id="PTHR48040">
    <property type="entry name" value="PLEIOTROPIC DRUG RESISTANCE PROTEIN 1-LIKE ISOFORM X1"/>
    <property type="match status" value="1"/>
</dbReference>
<evidence type="ECO:0000256" key="1">
    <source>
        <dbReference type="SAM" id="MobiDB-lite"/>
    </source>
</evidence>
<dbReference type="EMBL" id="SDRB02002549">
    <property type="protein sequence ID" value="THG19179.1"/>
    <property type="molecule type" value="Genomic_DNA"/>
</dbReference>
<proteinExistence type="predicted"/>
<comment type="caution">
    <text evidence="2">The sequence shown here is derived from an EMBL/GenBank/DDBJ whole genome shotgun (WGS) entry which is preliminary data.</text>
</comment>
<feature type="compositionally biased region" description="Basic residues" evidence="1">
    <location>
        <begin position="141"/>
        <end position="151"/>
    </location>
</feature>
<name>A0A4S4EQY9_CAMSN</name>
<reference evidence="2 3" key="1">
    <citation type="journal article" date="2018" name="Proc. Natl. Acad. Sci. U.S.A.">
        <title>Draft genome sequence of Camellia sinensis var. sinensis provides insights into the evolution of the tea genome and tea quality.</title>
        <authorList>
            <person name="Wei C."/>
            <person name="Yang H."/>
            <person name="Wang S."/>
            <person name="Zhao J."/>
            <person name="Liu C."/>
            <person name="Gao L."/>
            <person name="Xia E."/>
            <person name="Lu Y."/>
            <person name="Tai Y."/>
            <person name="She G."/>
            <person name="Sun J."/>
            <person name="Cao H."/>
            <person name="Tong W."/>
            <person name="Gao Q."/>
            <person name="Li Y."/>
            <person name="Deng W."/>
            <person name="Jiang X."/>
            <person name="Wang W."/>
            <person name="Chen Q."/>
            <person name="Zhang S."/>
            <person name="Li H."/>
            <person name="Wu J."/>
            <person name="Wang P."/>
            <person name="Li P."/>
            <person name="Shi C."/>
            <person name="Zheng F."/>
            <person name="Jian J."/>
            <person name="Huang B."/>
            <person name="Shan D."/>
            <person name="Shi M."/>
            <person name="Fang C."/>
            <person name="Yue Y."/>
            <person name="Li F."/>
            <person name="Li D."/>
            <person name="Wei S."/>
            <person name="Han B."/>
            <person name="Jiang C."/>
            <person name="Yin Y."/>
            <person name="Xia T."/>
            <person name="Zhang Z."/>
            <person name="Bennetzen J.L."/>
            <person name="Zhao S."/>
            <person name="Wan X."/>
        </authorList>
    </citation>
    <scope>NUCLEOTIDE SEQUENCE [LARGE SCALE GENOMIC DNA]</scope>
    <source>
        <strain evidence="3">cv. Shuchazao</strain>
        <tissue evidence="2">Leaf</tissue>
    </source>
</reference>
<accession>A0A4S4EQY9</accession>
<evidence type="ECO:0000313" key="2">
    <source>
        <dbReference type="EMBL" id="THG19179.1"/>
    </source>
</evidence>
<keyword evidence="3" id="KW-1185">Reference proteome</keyword>
<feature type="region of interest" description="Disordered" evidence="1">
    <location>
        <begin position="132"/>
        <end position="151"/>
    </location>
</feature>
<dbReference type="STRING" id="542762.A0A4S4EQY9"/>
<protein>
    <submittedName>
        <fullName evidence="2">Uncharacterized protein</fullName>
    </submittedName>
</protein>
<sequence>MDLAEMGRNIRSSFHHHASSFQTSLDAKSFGEHDDEVKLQWAAIERLPTLERLRTSLFDHKNLHGSKEENGKSMVDVTKLGDLERHVFIENLLKKIEDDNHRLLEKLRGRIDRAKNMPKKLLVQVQAQAKAQGIVQDSPRHAMKQLSHSRP</sequence>
<dbReference type="PANTHER" id="PTHR48040:SF18">
    <property type="entry name" value="PLEIOTROPIC DRUG RESISTANCE PROTEIN 3-LIKE ISOFORM X1"/>
    <property type="match status" value="1"/>
</dbReference>
<dbReference type="AlphaFoldDB" id="A0A4S4EQY9"/>